<comment type="caution">
    <text evidence="3">The sequence shown here is derived from an EMBL/GenBank/DDBJ whole genome shotgun (WGS) entry which is preliminary data.</text>
</comment>
<reference evidence="3" key="2">
    <citation type="submission" date="2023-01" db="EMBL/GenBank/DDBJ databases">
        <authorList>
            <person name="Petersen C."/>
        </authorList>
    </citation>
    <scope>NUCLEOTIDE SEQUENCE</scope>
    <source>
        <strain evidence="3">IBT 17514</strain>
    </source>
</reference>
<feature type="compositionally biased region" description="Low complexity" evidence="2">
    <location>
        <begin position="257"/>
        <end position="275"/>
    </location>
</feature>
<organism evidence="3 4">
    <name type="scientific">Penicillium malachiteum</name>
    <dbReference type="NCBI Taxonomy" id="1324776"/>
    <lineage>
        <taxon>Eukaryota</taxon>
        <taxon>Fungi</taxon>
        <taxon>Dikarya</taxon>
        <taxon>Ascomycota</taxon>
        <taxon>Pezizomycotina</taxon>
        <taxon>Eurotiomycetes</taxon>
        <taxon>Eurotiomycetidae</taxon>
        <taxon>Eurotiales</taxon>
        <taxon>Aspergillaceae</taxon>
        <taxon>Penicillium</taxon>
    </lineage>
</organism>
<gene>
    <name evidence="3" type="ORF">N7493_009109</name>
</gene>
<feature type="coiled-coil region" evidence="1">
    <location>
        <begin position="213"/>
        <end position="240"/>
    </location>
</feature>
<name>A0AAD6HGG6_9EURO</name>
<evidence type="ECO:0000256" key="1">
    <source>
        <dbReference type="SAM" id="Coils"/>
    </source>
</evidence>
<evidence type="ECO:0000313" key="4">
    <source>
        <dbReference type="Proteomes" id="UP001215712"/>
    </source>
</evidence>
<accession>A0AAD6HGG6</accession>
<reference evidence="3" key="1">
    <citation type="journal article" date="2023" name="IMA Fungus">
        <title>Comparative genomic study of the Penicillium genus elucidates a diverse pangenome and 15 lateral gene transfer events.</title>
        <authorList>
            <person name="Petersen C."/>
            <person name="Sorensen T."/>
            <person name="Nielsen M.R."/>
            <person name="Sondergaard T.E."/>
            <person name="Sorensen J.L."/>
            <person name="Fitzpatrick D.A."/>
            <person name="Frisvad J.C."/>
            <person name="Nielsen K.L."/>
        </authorList>
    </citation>
    <scope>NUCLEOTIDE SEQUENCE</scope>
    <source>
        <strain evidence="3">IBT 17514</strain>
    </source>
</reference>
<evidence type="ECO:0000313" key="3">
    <source>
        <dbReference type="EMBL" id="KAJ5712641.1"/>
    </source>
</evidence>
<sequence length="275" mass="32388">MMPDPGTPEAPFFTGKDATDTLYTFEKLCKRRGIVSEEDIFEYFPDYCTKHIRWWIQAHPTWKKKDWTAFKIELKFRYRDEDSEHNLFKPEALLALAQKPHTEDAEIRRFLTEFTTISDILCAKDLVYESQCCDWMIRGLPEWLQTKVLKEKYHHFDQYDEKTKTSWLVRKTISLLDERRYLNEKRGAINTDVIKVRPVEIRDTVQPISAEKLDNGATDIRNLSQQMQELSIKVHTIQAAQALQDRRRNPMFGPAVQPTQPTQPTAQLPTQQPTR</sequence>
<keyword evidence="1" id="KW-0175">Coiled coil</keyword>
<dbReference type="Proteomes" id="UP001215712">
    <property type="component" value="Unassembled WGS sequence"/>
</dbReference>
<feature type="region of interest" description="Disordered" evidence="2">
    <location>
        <begin position="250"/>
        <end position="275"/>
    </location>
</feature>
<proteinExistence type="predicted"/>
<keyword evidence="4" id="KW-1185">Reference proteome</keyword>
<evidence type="ECO:0000256" key="2">
    <source>
        <dbReference type="SAM" id="MobiDB-lite"/>
    </source>
</evidence>
<protein>
    <submittedName>
        <fullName evidence="3">Uncharacterized protein</fullName>
    </submittedName>
</protein>
<dbReference type="AlphaFoldDB" id="A0AAD6HGG6"/>
<dbReference type="EMBL" id="JAQJAN010000013">
    <property type="protein sequence ID" value="KAJ5712641.1"/>
    <property type="molecule type" value="Genomic_DNA"/>
</dbReference>